<reference evidence="2 4" key="1">
    <citation type="journal article" date="2019" name="Sci. Rep.">
        <title>Orb-weaving spider Araneus ventricosus genome elucidates the spidroin gene catalogue.</title>
        <authorList>
            <person name="Kono N."/>
            <person name="Nakamura H."/>
            <person name="Ohtoshi R."/>
            <person name="Moran D.A.P."/>
            <person name="Shinohara A."/>
            <person name="Yoshida Y."/>
            <person name="Fujiwara M."/>
            <person name="Mori M."/>
            <person name="Tomita M."/>
            <person name="Arakawa K."/>
        </authorList>
    </citation>
    <scope>NUCLEOTIDE SEQUENCE [LARGE SCALE GENOMIC DNA]</scope>
</reference>
<feature type="compositionally biased region" description="Polar residues" evidence="1">
    <location>
        <begin position="8"/>
        <end position="25"/>
    </location>
</feature>
<dbReference type="Proteomes" id="UP000499080">
    <property type="component" value="Unassembled WGS sequence"/>
</dbReference>
<dbReference type="EMBL" id="BGPR01177701">
    <property type="protein sequence ID" value="GBM52296.1"/>
    <property type="molecule type" value="Genomic_DNA"/>
</dbReference>
<keyword evidence="4" id="KW-1185">Reference proteome</keyword>
<sequence>MPARLTESETWPSLELDTSQVSISSLPEDEKSEPTTATVSDAVALAADTDENVESTDDK</sequence>
<organism evidence="2 4">
    <name type="scientific">Araneus ventricosus</name>
    <name type="common">Orbweaver spider</name>
    <name type="synonym">Epeira ventricosa</name>
    <dbReference type="NCBI Taxonomy" id="182803"/>
    <lineage>
        <taxon>Eukaryota</taxon>
        <taxon>Metazoa</taxon>
        <taxon>Ecdysozoa</taxon>
        <taxon>Arthropoda</taxon>
        <taxon>Chelicerata</taxon>
        <taxon>Arachnida</taxon>
        <taxon>Araneae</taxon>
        <taxon>Araneomorphae</taxon>
        <taxon>Entelegynae</taxon>
        <taxon>Araneoidea</taxon>
        <taxon>Araneidae</taxon>
        <taxon>Araneus</taxon>
    </lineage>
</organism>
<protein>
    <submittedName>
        <fullName evidence="2">Uncharacterized protein</fullName>
    </submittedName>
</protein>
<feature type="non-terminal residue" evidence="2">
    <location>
        <position position="59"/>
    </location>
</feature>
<feature type="region of interest" description="Disordered" evidence="1">
    <location>
        <begin position="1"/>
        <end position="59"/>
    </location>
</feature>
<dbReference type="EMBL" id="BGPR01176749">
    <property type="protein sequence ID" value="GBM49359.1"/>
    <property type="molecule type" value="Genomic_DNA"/>
</dbReference>
<dbReference type="AlphaFoldDB" id="A0A4Y2G9N9"/>
<evidence type="ECO:0000256" key="1">
    <source>
        <dbReference type="SAM" id="MobiDB-lite"/>
    </source>
</evidence>
<feature type="compositionally biased region" description="Acidic residues" evidence="1">
    <location>
        <begin position="48"/>
        <end position="59"/>
    </location>
</feature>
<comment type="caution">
    <text evidence="2">The sequence shown here is derived from an EMBL/GenBank/DDBJ whole genome shotgun (WGS) entry which is preliminary data.</text>
</comment>
<name>A0A4Y2G9N9_ARAVE</name>
<evidence type="ECO:0000313" key="2">
    <source>
        <dbReference type="EMBL" id="GBM49359.1"/>
    </source>
</evidence>
<accession>A0A4Y2G9N9</accession>
<evidence type="ECO:0000313" key="3">
    <source>
        <dbReference type="EMBL" id="GBM52296.1"/>
    </source>
</evidence>
<gene>
    <name evidence="2" type="ORF">AVEN_33659_1</name>
    <name evidence="3" type="ORF">AVEN_48707_1</name>
</gene>
<proteinExistence type="predicted"/>
<evidence type="ECO:0000313" key="4">
    <source>
        <dbReference type="Proteomes" id="UP000499080"/>
    </source>
</evidence>